<reference evidence="9" key="2">
    <citation type="submission" date="2025-08" db="UniProtKB">
        <authorList>
            <consortium name="Ensembl"/>
        </authorList>
    </citation>
    <scope>IDENTIFICATION</scope>
</reference>
<organism evidence="9 10">
    <name type="scientific">Maylandia zebra</name>
    <name type="common">zebra mbuna</name>
    <dbReference type="NCBI Taxonomy" id="106582"/>
    <lineage>
        <taxon>Eukaryota</taxon>
        <taxon>Metazoa</taxon>
        <taxon>Chordata</taxon>
        <taxon>Craniata</taxon>
        <taxon>Vertebrata</taxon>
        <taxon>Euteleostomi</taxon>
        <taxon>Actinopterygii</taxon>
        <taxon>Neopterygii</taxon>
        <taxon>Teleostei</taxon>
        <taxon>Neoteleostei</taxon>
        <taxon>Acanthomorphata</taxon>
        <taxon>Ovalentaria</taxon>
        <taxon>Cichlomorphae</taxon>
        <taxon>Cichliformes</taxon>
        <taxon>Cichlidae</taxon>
        <taxon>African cichlids</taxon>
        <taxon>Pseudocrenilabrinae</taxon>
        <taxon>Haplochromini</taxon>
        <taxon>Maylandia</taxon>
        <taxon>Maylandia zebra complex</taxon>
    </lineage>
</organism>
<keyword evidence="10" id="KW-1185">Reference proteome</keyword>
<dbReference type="GO" id="GO:0045735">
    <property type="term" value="F:nutrient reservoir activity"/>
    <property type="evidence" value="ECO:0007669"/>
    <property type="project" value="UniProtKB-KW"/>
</dbReference>
<feature type="signal peptide" evidence="7">
    <location>
        <begin position="1"/>
        <end position="15"/>
    </location>
</feature>
<dbReference type="InterPro" id="IPR015819">
    <property type="entry name" value="Lipid_transp_b-sht_shell"/>
</dbReference>
<evidence type="ECO:0000313" key="9">
    <source>
        <dbReference type="Ensembl" id="ENSMZEP00005034474.1"/>
    </source>
</evidence>
<keyword evidence="5" id="KW-0325">Glycoprotein</keyword>
<dbReference type="Gene3D" id="2.20.80.10">
    <property type="entry name" value="Lipovitellin-phosvitin complex, chain A, domain 4"/>
    <property type="match status" value="1"/>
</dbReference>
<dbReference type="Gene3D" id="1.25.10.20">
    <property type="entry name" value="Vitellinogen, superhelical"/>
    <property type="match status" value="1"/>
</dbReference>
<evidence type="ECO:0000313" key="10">
    <source>
        <dbReference type="Proteomes" id="UP000265160"/>
    </source>
</evidence>
<keyword evidence="4 6" id="KW-1015">Disulfide bond</keyword>
<proteinExistence type="predicted"/>
<evidence type="ECO:0000256" key="5">
    <source>
        <dbReference type="ARBA" id="ARBA00023180"/>
    </source>
</evidence>
<dbReference type="PROSITE" id="PS51211">
    <property type="entry name" value="VITELLOGENIN"/>
    <property type="match status" value="1"/>
</dbReference>
<dbReference type="InterPro" id="IPR015258">
    <property type="entry name" value="Vitellinogen_b-sht_shell"/>
</dbReference>
<evidence type="ECO:0000256" key="7">
    <source>
        <dbReference type="SAM" id="SignalP"/>
    </source>
</evidence>
<dbReference type="InterPro" id="IPR011030">
    <property type="entry name" value="Lipovitellin_superhlx_dom"/>
</dbReference>
<evidence type="ECO:0000256" key="1">
    <source>
        <dbReference type="ARBA" id="ARBA00022553"/>
    </source>
</evidence>
<keyword evidence="3" id="KW-0758">Storage protein</keyword>
<dbReference type="InterPro" id="IPR037088">
    <property type="entry name" value="Vitellinogen_b-sht_shell_sf"/>
</dbReference>
<dbReference type="InterPro" id="IPR050733">
    <property type="entry name" value="Vitellogenin/Apolipophorin"/>
</dbReference>
<dbReference type="InterPro" id="IPR015816">
    <property type="entry name" value="Vitellinogen_b-sht_N"/>
</dbReference>
<dbReference type="Gene3D" id="2.20.90.10">
    <property type="entry name" value="Vitellinogen, beta-sheet shell domain"/>
    <property type="match status" value="2"/>
</dbReference>
<dbReference type="SUPFAM" id="SSF48431">
    <property type="entry name" value="Lipovitellin-phosvitin complex, superhelical domain"/>
    <property type="match status" value="1"/>
</dbReference>
<reference evidence="9 10" key="1">
    <citation type="journal article" date="2014" name="Nature">
        <title>The genomic substrate for adaptive radiation in African cichlid fish.</title>
        <authorList>
            <person name="Brawand D."/>
            <person name="Wagner C.E."/>
            <person name="Li Y.I."/>
            <person name="Malinsky M."/>
            <person name="Keller I."/>
            <person name="Fan S."/>
            <person name="Simakov O."/>
            <person name="Ng A.Y."/>
            <person name="Lim Z.W."/>
            <person name="Bezault E."/>
            <person name="Turner-Maier J."/>
            <person name="Johnson J."/>
            <person name="Alcazar R."/>
            <person name="Noh H.J."/>
            <person name="Russell P."/>
            <person name="Aken B."/>
            <person name="Alfoldi J."/>
            <person name="Amemiya C."/>
            <person name="Azzouzi N."/>
            <person name="Baroiller J.F."/>
            <person name="Barloy-Hubler F."/>
            <person name="Berlin A."/>
            <person name="Bloomquist R."/>
            <person name="Carleton K.L."/>
            <person name="Conte M.A."/>
            <person name="D'Cotta H."/>
            <person name="Eshel O."/>
            <person name="Gaffney L."/>
            <person name="Galibert F."/>
            <person name="Gante H.F."/>
            <person name="Gnerre S."/>
            <person name="Greuter L."/>
            <person name="Guyon R."/>
            <person name="Haddad N.S."/>
            <person name="Haerty W."/>
            <person name="Harris R.M."/>
            <person name="Hofmann H.A."/>
            <person name="Hourlier T."/>
            <person name="Hulata G."/>
            <person name="Jaffe D.B."/>
            <person name="Lara M."/>
            <person name="Lee A.P."/>
            <person name="MacCallum I."/>
            <person name="Mwaiko S."/>
            <person name="Nikaido M."/>
            <person name="Nishihara H."/>
            <person name="Ozouf-Costaz C."/>
            <person name="Penman D.J."/>
            <person name="Przybylski D."/>
            <person name="Rakotomanga M."/>
            <person name="Renn S.C.P."/>
            <person name="Ribeiro F.J."/>
            <person name="Ron M."/>
            <person name="Salzburger W."/>
            <person name="Sanchez-Pulido L."/>
            <person name="Santos M.E."/>
            <person name="Searle S."/>
            <person name="Sharpe T."/>
            <person name="Swofford R."/>
            <person name="Tan F.J."/>
            <person name="Williams L."/>
            <person name="Young S."/>
            <person name="Yin S."/>
            <person name="Okada N."/>
            <person name="Kocher T.D."/>
            <person name="Miska E.A."/>
            <person name="Lander E.S."/>
            <person name="Venkatesh B."/>
            <person name="Fernald R.D."/>
            <person name="Meyer A."/>
            <person name="Ponting C.P."/>
            <person name="Streelman J.T."/>
            <person name="Lindblad-Toh K."/>
            <person name="Seehausen O."/>
            <person name="Di Palma F."/>
        </authorList>
    </citation>
    <scope>NUCLEOTIDE SEQUENCE</scope>
</reference>
<dbReference type="PANTHER" id="PTHR23345">
    <property type="entry name" value="VITELLOGENIN-RELATED"/>
    <property type="match status" value="1"/>
</dbReference>
<dbReference type="Gene3D" id="2.30.230.10">
    <property type="entry name" value="Lipovitellin, beta-sheet shell regions, chain A"/>
    <property type="match status" value="1"/>
</dbReference>
<protein>
    <submittedName>
        <fullName evidence="9">Vitellogenin 3, phosvitinless</fullName>
    </submittedName>
</protein>
<evidence type="ECO:0000256" key="6">
    <source>
        <dbReference type="PROSITE-ProRule" id="PRU00557"/>
    </source>
</evidence>
<dbReference type="GO" id="GO:0005319">
    <property type="term" value="F:lipid transporter activity"/>
    <property type="evidence" value="ECO:0007669"/>
    <property type="project" value="InterPro"/>
</dbReference>
<dbReference type="Pfam" id="PF09172">
    <property type="entry name" value="Vit_open_b-sht"/>
    <property type="match status" value="1"/>
</dbReference>
<feature type="domain" description="Vitellogenin" evidence="8">
    <location>
        <begin position="22"/>
        <end position="659"/>
    </location>
</feature>
<dbReference type="SMART" id="SM01170">
    <property type="entry name" value="DUF1944"/>
    <property type="match status" value="1"/>
</dbReference>
<dbReference type="InterPro" id="IPR001747">
    <property type="entry name" value="Vitellogenin_N"/>
</dbReference>
<feature type="disulfide bond" evidence="6">
    <location>
        <begin position="160"/>
        <end position="186"/>
    </location>
</feature>
<dbReference type="InterPro" id="IPR015255">
    <property type="entry name" value="Vitellinogen_open_b-sht"/>
</dbReference>
<feature type="chain" id="PRO_5018291308" evidence="7">
    <location>
        <begin position="16"/>
        <end position="1189"/>
    </location>
</feature>
<accession>A0A3P9DJD3</accession>
<name>A0A3P9DJD3_9CICH</name>
<dbReference type="SUPFAM" id="SSF56968">
    <property type="entry name" value="Lipovitellin-phosvitin complex, beta-sheet shell regions"/>
    <property type="match status" value="3"/>
</dbReference>
<dbReference type="Gene3D" id="2.20.50.20">
    <property type="entry name" value="Lipovitellin. Chain A, domain 3"/>
    <property type="match status" value="2"/>
</dbReference>
<dbReference type="InterPro" id="IPR015817">
    <property type="entry name" value="Vitellinogen_open_b-sht_sub1"/>
</dbReference>
<evidence type="ECO:0000256" key="2">
    <source>
        <dbReference type="ARBA" id="ARBA00022729"/>
    </source>
</evidence>
<evidence type="ECO:0000259" key="8">
    <source>
        <dbReference type="PROSITE" id="PS51211"/>
    </source>
</evidence>
<dbReference type="GeneTree" id="ENSGT00530000064273"/>
<dbReference type="Pfam" id="PF01347">
    <property type="entry name" value="Vitellogenin_N"/>
    <property type="match status" value="1"/>
</dbReference>
<evidence type="ECO:0000256" key="3">
    <source>
        <dbReference type="ARBA" id="ARBA00022761"/>
    </source>
</evidence>
<dbReference type="AlphaFoldDB" id="A0A3P9DJD3"/>
<sequence length="1189" mass="134014">MLTLCLTFLLLACQAARYDLTLNHRKTYEYKYEGEVKFGSGKPNRAESGVRIQCNIKISGESPQVFILQVSDVTFAELNGITGKSDFSQCPKLSQRIAAQLAKPFKFEHINGHVRQIQAAPDVTETTINIVRGMLSFFHATVKTSPTVYELEEVGIHGMCPNNYATEINKQTNNMNVTQVVDIDHCRIKAAMQNGMAFAVLDKETKQRGESMISTVQYLYTIQPTEEGGMVKSAYALEQQHFSPFNVKGGSFRMEAKKEMVLIRVSEGGKPANVGQLQNRGDIVHKLVNSNANIPLVMQDLAEPKAKAIRMIKQLAEDHKNQIKKETTEDTLKVYQLLRMLQDRDLDEMWVELARNNEHRRFFLDMVAEINDDRVLKFLHKRFISKDVSANEAVQTLLIAMNHLQPRAELVEKAKEIMNMEFIKSNPHLWTAAMFSFGSLVYKYCAYHSPCPQAAVQPLLNLANEGLRNHNETKMFIALRALGNAGHPGSIKTITNFLPGVAANPVDVSCRVQSAAMQALRLTARRDPYSVQEIALKVFLQKNCAPETNMMAIMVMFNTKPSAALVSTLTAHLEREKDIHLASFAYSYLENIARSKTPDNHNLSIYCSLAMKSLAAKFGRLSYNSRSFRMDMFDDDLLMGTSASFNMLGGPTSVLPTEIISQQKYFAIGRIMKLMEFGIRSETLKQLIGPSIPGFKGDFSFSDFQAIYNVLKNWESLPNDKPIISAYSRLSGQEFFFVNIQKDLLEYIKAVSPSAPKGTPVWAAIEQLQKGLSWHWTKPLLNIEARLLQATTLGLPVEIAKYYQTVTGITINAKAAINPPQAQHLGDLINADISLESEGVVGFTKDFWIFHGINTELFQCGSEMKSKAPVELPMKLSAKINVGKRVLELDIPACKNEFELISFRYITVTRSFIENWQQLLLDYCFSFKQQPTPNNWWRKANMCAKSSMYGVGVCVDYDIRRQYFNNEYPLYSIMGFTHAAIRVVPAEATKPVEKIHLEVQCKPASHPLTIRHLYETMRRIAQVFEDFCNVTCASPLPVFYHLKFSSPQPVVSIKAIAMSGNQNLEGFDMTLYNPSEGDTLKAQMIMSHIGDAANWKMCVDASAQSPANLNDYHEERRFDILITFSTNFLEMFFVLMDFIHSRMERYIPGMALLYGFNQTSESNANQEVSASIVCASSDSIDVTIKLPKV</sequence>
<dbReference type="Ensembl" id="ENSMZET00005035685.1">
    <property type="protein sequence ID" value="ENSMZEP00005034474.1"/>
    <property type="gene ID" value="ENSMZEG00005018044.1"/>
</dbReference>
<dbReference type="PANTHER" id="PTHR23345:SF29">
    <property type="entry name" value="VITELLOGENIN 3, PHOSVITINLESS"/>
    <property type="match status" value="1"/>
</dbReference>
<evidence type="ECO:0000256" key="4">
    <source>
        <dbReference type="ARBA" id="ARBA00023157"/>
    </source>
</evidence>
<comment type="caution">
    <text evidence="6">Lacks conserved residue(s) required for the propagation of feature annotation.</text>
</comment>
<keyword evidence="1" id="KW-0597">Phosphoprotein</keyword>
<dbReference type="GO" id="GO:0071391">
    <property type="term" value="P:cellular response to estrogen stimulus"/>
    <property type="evidence" value="ECO:0007669"/>
    <property type="project" value="TreeGrafter"/>
</dbReference>
<dbReference type="GO" id="GO:0032355">
    <property type="term" value="P:response to estradiol"/>
    <property type="evidence" value="ECO:0007669"/>
    <property type="project" value="TreeGrafter"/>
</dbReference>
<dbReference type="SMART" id="SM00638">
    <property type="entry name" value="LPD_N"/>
    <property type="match status" value="1"/>
</dbReference>
<reference evidence="9" key="3">
    <citation type="submission" date="2025-09" db="UniProtKB">
        <authorList>
            <consortium name="Ensembl"/>
        </authorList>
    </citation>
    <scope>IDENTIFICATION</scope>
</reference>
<dbReference type="SMART" id="SM01169">
    <property type="entry name" value="DUF1943"/>
    <property type="match status" value="1"/>
</dbReference>
<dbReference type="Proteomes" id="UP000265160">
    <property type="component" value="LG15"/>
</dbReference>
<keyword evidence="2 7" id="KW-0732">Signal</keyword>
<dbReference type="Pfam" id="PF09175">
    <property type="entry name" value="Vit_b-sht_shell"/>
    <property type="match status" value="2"/>
</dbReference>